<organism evidence="2">
    <name type="scientific">Leptosphaeria maculans (strain JN3 / isolate v23.1.3 / race Av1-4-5-6-7-8)</name>
    <name type="common">Blackleg fungus</name>
    <name type="synonym">Phoma lingam</name>
    <dbReference type="NCBI Taxonomy" id="985895"/>
    <lineage>
        <taxon>Eukaryota</taxon>
        <taxon>Fungi</taxon>
        <taxon>Dikarya</taxon>
        <taxon>Ascomycota</taxon>
        <taxon>Pezizomycotina</taxon>
        <taxon>Dothideomycetes</taxon>
        <taxon>Pleosporomycetidae</taxon>
        <taxon>Pleosporales</taxon>
        <taxon>Pleosporineae</taxon>
        <taxon>Leptosphaeriaceae</taxon>
        <taxon>Plenodomus</taxon>
        <taxon>Plenodomus lingam/Leptosphaeria maculans species complex</taxon>
    </lineage>
</organism>
<reference evidence="2" key="1">
    <citation type="journal article" date="2011" name="Nat. Commun.">
        <title>Effector diversification within compartments of the Leptosphaeria maculans genome affected by Repeat-Induced Point mutations.</title>
        <authorList>
            <person name="Rouxel T."/>
            <person name="Grandaubert J."/>
            <person name="Hane J.K."/>
            <person name="Hoede C."/>
            <person name="van de Wouw A.P."/>
            <person name="Couloux A."/>
            <person name="Dominguez V."/>
            <person name="Anthouard V."/>
            <person name="Bally P."/>
            <person name="Bourras S."/>
            <person name="Cozijnsen A.J."/>
            <person name="Ciuffetti L.M."/>
            <person name="Degrave A."/>
            <person name="Dilmaghani A."/>
            <person name="Duret L."/>
            <person name="Fudal I."/>
            <person name="Goodwin S.B."/>
            <person name="Gout L."/>
            <person name="Glaser N."/>
            <person name="Linglin J."/>
            <person name="Kema G.H.J."/>
            <person name="Lapalu N."/>
            <person name="Lawrence C.B."/>
            <person name="May K."/>
            <person name="Meyer M."/>
            <person name="Ollivier B."/>
            <person name="Poulain J."/>
            <person name="Schoch C.L."/>
            <person name="Simon A."/>
            <person name="Spatafora J.W."/>
            <person name="Stachowiak A."/>
            <person name="Turgeon B.G."/>
            <person name="Tyler B.M."/>
            <person name="Vincent D."/>
            <person name="Weissenbach J."/>
            <person name="Amselem J."/>
            <person name="Quesneville H."/>
            <person name="Oliver R.P."/>
            <person name="Wincker P."/>
            <person name="Balesdent M.-H."/>
            <person name="Howlett B.J."/>
        </authorList>
    </citation>
    <scope>NUCLEOTIDE SEQUENCE [LARGE SCALE GENOMIC DNA]</scope>
    <source>
        <strain evidence="2">JN3 / isolate v23.1.3 / race Av1-4-5-6-7-8</strain>
    </source>
</reference>
<dbReference type="AlphaFoldDB" id="E5AC36"/>
<dbReference type="VEuPathDB" id="FungiDB:LEMA_P012770.1"/>
<name>E5AC36_LEPMJ</name>
<evidence type="ECO:0000313" key="2">
    <source>
        <dbReference type="Proteomes" id="UP000002668"/>
    </source>
</evidence>
<keyword evidence="2" id="KW-1185">Reference proteome</keyword>
<dbReference type="EMBL" id="FP929138">
    <property type="protein sequence ID" value="CBY00147.1"/>
    <property type="molecule type" value="Genomic_DNA"/>
</dbReference>
<dbReference type="Proteomes" id="UP000002668">
    <property type="component" value="Genome"/>
</dbReference>
<evidence type="ECO:0000313" key="1">
    <source>
        <dbReference type="EMBL" id="CBY00147.1"/>
    </source>
</evidence>
<accession>E5AC36</accession>
<gene>
    <name evidence="1" type="ORF">LEMA_P012770.1</name>
</gene>
<dbReference type="InParanoid" id="E5AC36"/>
<sequence>MQDIGWTAADLQEKATLLCLRAYEFYALLSDLAPKSARLYALPQSWVLYGLVAPLKIEFPDDENVHFQERLDGAYWLQGPPQKHTSALRRRREALGARNALYETAVIGVCAKKGFLTLEHICVKALLSSKLALWPDGVHFPCRVGVELQRTENQHYSPDQFVQHNNHVLNGDPTMLRPRRYFPTASKLAFRSSHALTSTRL</sequence>
<dbReference type="GeneID" id="13291918"/>
<proteinExistence type="predicted"/>
<protein>
    <submittedName>
        <fullName evidence="1">Predicted protein</fullName>
    </submittedName>
</protein>
<dbReference type="HOGENOM" id="CLU_1360623_0_0_1"/>